<organism evidence="5 6">
    <name type="scientific">Vigna mungo</name>
    <name type="common">Black gram</name>
    <name type="synonym">Phaseolus mungo</name>
    <dbReference type="NCBI Taxonomy" id="3915"/>
    <lineage>
        <taxon>Eukaryota</taxon>
        <taxon>Viridiplantae</taxon>
        <taxon>Streptophyta</taxon>
        <taxon>Embryophyta</taxon>
        <taxon>Tracheophyta</taxon>
        <taxon>Spermatophyta</taxon>
        <taxon>Magnoliopsida</taxon>
        <taxon>eudicotyledons</taxon>
        <taxon>Gunneridae</taxon>
        <taxon>Pentapetalae</taxon>
        <taxon>rosids</taxon>
        <taxon>fabids</taxon>
        <taxon>Fabales</taxon>
        <taxon>Fabaceae</taxon>
        <taxon>Papilionoideae</taxon>
        <taxon>50 kb inversion clade</taxon>
        <taxon>NPAAA clade</taxon>
        <taxon>indigoferoid/millettioid clade</taxon>
        <taxon>Phaseoleae</taxon>
        <taxon>Vigna</taxon>
    </lineage>
</organism>
<keyword evidence="6" id="KW-1185">Reference proteome</keyword>
<dbReference type="Pfam" id="PF24492">
    <property type="entry name" value="HEAT_ECM29"/>
    <property type="match status" value="1"/>
</dbReference>
<dbReference type="Proteomes" id="UP001374535">
    <property type="component" value="Chromosome 11"/>
</dbReference>
<dbReference type="Gene3D" id="1.25.40.10">
    <property type="entry name" value="Tetratricopeptide repeat domain"/>
    <property type="match status" value="6"/>
</dbReference>
<evidence type="ECO:0000259" key="4">
    <source>
        <dbReference type="Pfam" id="PF24492"/>
    </source>
</evidence>
<keyword evidence="2" id="KW-0677">Repeat</keyword>
<evidence type="ECO:0000313" key="5">
    <source>
        <dbReference type="EMBL" id="WVY92113.1"/>
    </source>
</evidence>
<dbReference type="InterPro" id="IPR055443">
    <property type="entry name" value="HEAT_ECM29"/>
</dbReference>
<dbReference type="PANTHER" id="PTHR47938:SF19">
    <property type="entry name" value="OS02G0127600 PROTEIN"/>
    <property type="match status" value="1"/>
</dbReference>
<protein>
    <recommendedName>
        <fullName evidence="4">Proteasome adapter and scaffold protein ECM29 HEAT-repeat domain-containing protein</fullName>
    </recommendedName>
</protein>
<evidence type="ECO:0000256" key="1">
    <source>
        <dbReference type="ARBA" id="ARBA00007626"/>
    </source>
</evidence>
<evidence type="ECO:0000313" key="6">
    <source>
        <dbReference type="Proteomes" id="UP001374535"/>
    </source>
</evidence>
<sequence length="1098" mass="124667">MTTMLPIKHVTKHRLRSKSFVFSIVNPCSSSLAACASLAASPSPSTPSTSNLYNNITNKDAVSTFKTWFATRKVQLDPLVIRIYQLLTASADNEDLFAALSALSLPLSECLVLRVLRYTATHGDIVSCLNFFNWAGHQPNFHHTRTTFVAIFNILVRSDRKPDALELLDGFRRGVFLHNARFHDILVVGYAIARKPQNALHAYARMRFIGLDLDSFSYHVLLDSLVEKNYFNAFDIILRQIRARGFENHATNIIVVKNLCKERRLEETEGFLNDLVRRGEGLKGPEVSILVGALCECYMFERAVELVKRFGSSGLVPLDHAYGAWVKGLVRGGRVDEALEFFSQKKDSEGYCMSSSRYNVLIYRLLLQNRLQQVFDLLVDMNESCIPPDVATMNAVLCFFCKVGMADVAWELYSSRSEFGLSLNHLACKYLILTLCWDGGVVEAYNVVKSLVDKSYFPDEQTFRTLASALCRERKIDEMKELMHLSVRRDIVHPASMYDQFINALCQAGRVQDGYLVHGDLKTVAARASYVKMINGFVKLGRGDIAAQLLLEMNLKGHKLNFPLCTPVICCLLRMDNSRGRFFNLLERLTRCEFPCHIYNFFMEGAGRAQKPDLCREVFKLMQINDVEPNLNSLVLVLRGYLRSGRISDALRFFNVVRGQGLEHKRLYITLVKGLCKCNRIDMALGFFLSMFRLGLNPSLECYEVIVQELCSLRRYQDAIRIVNAYEKMGRPISSFMGNQLLQHSLISRKLYDTCVYLRGEGEGEFSANSALNLVIVAVSRCLRVTHYIPDLERLIEKYFPPDIYTYNLLLKELSKRDMDKASLYFGQICQKGYKPDGWTYQIMLVEDTEVFMDGTLGGSASGGKLNTYKELWDALKPYLRSLLPRLVLNQYDPDKNVQCVAERPRKNRRAGFGWLVFPSWEAFKRLWSGAFCAMDEIEETVRISGEKLYRGVASLTIRPCDVSLTEMSDAHKAMDIVLPFLFAESLRSKVYRVRRASVGVFMKLTKLRAANVVIQSDKLESLRISIAKGSPMWETSDSCMKVVDAESLNTLSPRLAHLVRSGVGLNTSSVLKLLSHISFALFLRLNGLESFRYHILP</sequence>
<dbReference type="Pfam" id="PF01535">
    <property type="entry name" value="PPR"/>
    <property type="match status" value="4"/>
</dbReference>
<proteinExistence type="inferred from homology"/>
<evidence type="ECO:0000256" key="3">
    <source>
        <dbReference type="PROSITE-ProRule" id="PRU00708"/>
    </source>
</evidence>
<gene>
    <name evidence="5" type="ORF">V8G54_037627</name>
</gene>
<feature type="domain" description="Proteasome adapter and scaffold protein ECM29 HEAT-repeat" evidence="4">
    <location>
        <begin position="1007"/>
        <end position="1068"/>
    </location>
</feature>
<evidence type="ECO:0000256" key="2">
    <source>
        <dbReference type="ARBA" id="ARBA00022737"/>
    </source>
</evidence>
<name>A0AAQ3RGP0_VIGMU</name>
<dbReference type="InterPro" id="IPR002885">
    <property type="entry name" value="PPR_rpt"/>
</dbReference>
<feature type="repeat" description="PPR" evidence="3">
    <location>
        <begin position="664"/>
        <end position="698"/>
    </location>
</feature>
<dbReference type="AlphaFoldDB" id="A0AAQ3RGP0"/>
<dbReference type="NCBIfam" id="TIGR00756">
    <property type="entry name" value="PPR"/>
    <property type="match status" value="2"/>
</dbReference>
<dbReference type="GO" id="GO:0003729">
    <property type="term" value="F:mRNA binding"/>
    <property type="evidence" value="ECO:0007669"/>
    <property type="project" value="TreeGrafter"/>
</dbReference>
<dbReference type="InterPro" id="IPR011990">
    <property type="entry name" value="TPR-like_helical_dom_sf"/>
</dbReference>
<reference evidence="5 6" key="1">
    <citation type="journal article" date="2023" name="Life. Sci Alliance">
        <title>Evolutionary insights into 3D genome organization and epigenetic landscape of Vigna mungo.</title>
        <authorList>
            <person name="Junaid A."/>
            <person name="Singh B."/>
            <person name="Bhatia S."/>
        </authorList>
    </citation>
    <scope>NUCLEOTIDE SEQUENCE [LARGE SCALE GENOMIC DNA]</scope>
    <source>
        <strain evidence="5">Urdbean</strain>
    </source>
</reference>
<dbReference type="PANTHER" id="PTHR47938">
    <property type="entry name" value="RESPIRATORY COMPLEX I CHAPERONE (CIA84), PUTATIVE (AFU_ORTHOLOGUE AFUA_2G06020)-RELATED"/>
    <property type="match status" value="1"/>
</dbReference>
<feature type="repeat" description="PPR" evidence="3">
    <location>
        <begin position="389"/>
        <end position="423"/>
    </location>
</feature>
<dbReference type="PROSITE" id="PS51375">
    <property type="entry name" value="PPR"/>
    <property type="match status" value="2"/>
</dbReference>
<accession>A0AAQ3RGP0</accession>
<comment type="similarity">
    <text evidence="1">Belongs to the PPR family. P subfamily.</text>
</comment>
<dbReference type="EMBL" id="CP144690">
    <property type="protein sequence ID" value="WVY92113.1"/>
    <property type="molecule type" value="Genomic_DNA"/>
</dbReference>